<dbReference type="EMBL" id="SWAU01000083">
    <property type="protein sequence ID" value="TKA96632.1"/>
    <property type="molecule type" value="Genomic_DNA"/>
</dbReference>
<organism evidence="1 2">
    <name type="scientific">Cereibacter changlensis</name>
    <dbReference type="NCBI Taxonomy" id="402884"/>
    <lineage>
        <taxon>Bacteria</taxon>
        <taxon>Pseudomonadati</taxon>
        <taxon>Pseudomonadota</taxon>
        <taxon>Alphaproteobacteria</taxon>
        <taxon>Rhodobacterales</taxon>
        <taxon>Paracoccaceae</taxon>
        <taxon>Cereibacter</taxon>
    </lineage>
</organism>
<dbReference type="AlphaFoldDB" id="A0A4U0YV77"/>
<feature type="non-terminal residue" evidence="1">
    <location>
        <position position="1"/>
    </location>
</feature>
<comment type="caution">
    <text evidence="1">The sequence shown here is derived from an EMBL/GenBank/DDBJ whole genome shotgun (WGS) entry which is preliminary data.</text>
</comment>
<sequence length="77" mass="9070">VAAERRERAERMARVRAVAEARNPTQRDADRRLFLRQLDGDLEREDFARHGWTSALNARAIFAFWEDLEPGIFDRVE</sequence>
<accession>A0A4U0YV77</accession>
<dbReference type="Proteomes" id="UP000306340">
    <property type="component" value="Unassembled WGS sequence"/>
</dbReference>
<name>A0A4U0YV77_9RHOB</name>
<evidence type="ECO:0000313" key="1">
    <source>
        <dbReference type="EMBL" id="TKA96632.1"/>
    </source>
</evidence>
<evidence type="ECO:0000313" key="2">
    <source>
        <dbReference type="Proteomes" id="UP000306340"/>
    </source>
</evidence>
<gene>
    <name evidence="1" type="ORF">FAZ78_10355</name>
</gene>
<protein>
    <submittedName>
        <fullName evidence="1">Replication initiation protein</fullName>
    </submittedName>
</protein>
<proteinExistence type="predicted"/>
<reference evidence="1 2" key="1">
    <citation type="submission" date="2019-04" db="EMBL/GenBank/DDBJ databases">
        <title>Crypto-aerobic microbial life in anoxic (sulfidic) marine sediments.</title>
        <authorList>
            <person name="Bhattacharya S."/>
            <person name="Roy C."/>
            <person name="Mondal N."/>
            <person name="Sarkar J."/>
            <person name="Mandal S."/>
            <person name="Rameez M.J."/>
            <person name="Ghosh W."/>
        </authorList>
    </citation>
    <scope>NUCLEOTIDE SEQUENCE [LARGE SCALE GENOMIC DNA]</scope>
    <source>
        <strain evidence="1 2">SBBC</strain>
    </source>
</reference>